<dbReference type="PROSITE" id="PS51257">
    <property type="entry name" value="PROKAR_LIPOPROTEIN"/>
    <property type="match status" value="1"/>
</dbReference>
<evidence type="ECO:0000313" key="2">
    <source>
        <dbReference type="Proteomes" id="UP001596435"/>
    </source>
</evidence>
<gene>
    <name evidence="1" type="ORF">ACFQMG_08510</name>
</gene>
<dbReference type="Proteomes" id="UP001596435">
    <property type="component" value="Unassembled WGS sequence"/>
</dbReference>
<comment type="caution">
    <text evidence="1">The sequence shown here is derived from an EMBL/GenBank/DDBJ whole genome shotgun (WGS) entry which is preliminary data.</text>
</comment>
<name>A0ABW2FUN5_9ACTN</name>
<dbReference type="RefSeq" id="WP_380230799.1">
    <property type="nucleotide sequence ID" value="NZ_JBHSVH010000002.1"/>
</dbReference>
<keyword evidence="2" id="KW-1185">Reference proteome</keyword>
<proteinExistence type="predicted"/>
<organism evidence="1 2">
    <name type="scientific">Kitasatospora paranensis</name>
    <dbReference type="NCBI Taxonomy" id="258053"/>
    <lineage>
        <taxon>Bacteria</taxon>
        <taxon>Bacillati</taxon>
        <taxon>Actinomycetota</taxon>
        <taxon>Actinomycetes</taxon>
        <taxon>Kitasatosporales</taxon>
        <taxon>Streptomycetaceae</taxon>
        <taxon>Kitasatospora</taxon>
    </lineage>
</organism>
<reference evidence="2" key="1">
    <citation type="journal article" date="2019" name="Int. J. Syst. Evol. Microbiol.">
        <title>The Global Catalogue of Microorganisms (GCM) 10K type strain sequencing project: providing services to taxonomists for standard genome sequencing and annotation.</title>
        <authorList>
            <consortium name="The Broad Institute Genomics Platform"/>
            <consortium name="The Broad Institute Genome Sequencing Center for Infectious Disease"/>
            <person name="Wu L."/>
            <person name="Ma J."/>
        </authorList>
    </citation>
    <scope>NUCLEOTIDE SEQUENCE [LARGE SCALE GENOMIC DNA]</scope>
    <source>
        <strain evidence="2">CGMCC 1.12859</strain>
    </source>
</reference>
<dbReference type="EMBL" id="JBHTAJ010000012">
    <property type="protein sequence ID" value="MFC7179606.1"/>
    <property type="molecule type" value="Genomic_DNA"/>
</dbReference>
<sequence length="59" mass="5401">MKATQTPTGPATSVVRPPAPKLLPVLAAGCGCGPGCGCGCQSGAPCQCGGATGGCCGGH</sequence>
<accession>A0ABW2FUN5</accession>
<evidence type="ECO:0000313" key="1">
    <source>
        <dbReference type="EMBL" id="MFC7179606.1"/>
    </source>
</evidence>
<protein>
    <submittedName>
        <fullName evidence="1">Uncharacterized protein</fullName>
    </submittedName>
</protein>